<evidence type="ECO:0000313" key="3">
    <source>
        <dbReference type="Proteomes" id="UP000095280"/>
    </source>
</evidence>
<reference evidence="4" key="1">
    <citation type="submission" date="2016-11" db="UniProtKB">
        <authorList>
            <consortium name="WormBaseParasite"/>
        </authorList>
    </citation>
    <scope>IDENTIFICATION</scope>
</reference>
<evidence type="ECO:0000256" key="1">
    <source>
        <dbReference type="SAM" id="Coils"/>
    </source>
</evidence>
<feature type="coiled-coil region" evidence="1">
    <location>
        <begin position="260"/>
        <end position="287"/>
    </location>
</feature>
<feature type="region of interest" description="Disordered" evidence="2">
    <location>
        <begin position="712"/>
        <end position="742"/>
    </location>
</feature>
<feature type="region of interest" description="Disordered" evidence="2">
    <location>
        <begin position="70"/>
        <end position="97"/>
    </location>
</feature>
<feature type="compositionally biased region" description="Gly residues" evidence="2">
    <location>
        <begin position="80"/>
        <end position="92"/>
    </location>
</feature>
<name>A0A1I8IW31_9PLAT</name>
<dbReference type="InterPro" id="IPR039586">
    <property type="entry name" value="CFAP46"/>
</dbReference>
<feature type="region of interest" description="Disordered" evidence="2">
    <location>
        <begin position="1098"/>
        <end position="1139"/>
    </location>
</feature>
<evidence type="ECO:0000256" key="2">
    <source>
        <dbReference type="SAM" id="MobiDB-lite"/>
    </source>
</evidence>
<dbReference type="Proteomes" id="UP000095280">
    <property type="component" value="Unplaced"/>
</dbReference>
<proteinExistence type="predicted"/>
<feature type="compositionally biased region" description="Basic and acidic residues" evidence="2">
    <location>
        <begin position="70"/>
        <end position="79"/>
    </location>
</feature>
<keyword evidence="3" id="KW-1185">Reference proteome</keyword>
<dbReference type="Gene3D" id="1.25.40.10">
    <property type="entry name" value="Tetratricopeptide repeat domain"/>
    <property type="match status" value="1"/>
</dbReference>
<feature type="compositionally biased region" description="Gly residues" evidence="2">
    <location>
        <begin position="1122"/>
        <end position="1133"/>
    </location>
</feature>
<protein>
    <submittedName>
        <fullName evidence="4">Helicase ATP-binding domain-containing protein</fullName>
    </submittedName>
</protein>
<dbReference type="WBParaSite" id="maker-uti_cns_0017223-snap-gene-0.2-mRNA-1">
    <property type="protein sequence ID" value="maker-uti_cns_0017223-snap-gene-0.2-mRNA-1"/>
    <property type="gene ID" value="maker-uti_cns_0017223-snap-gene-0.2"/>
</dbReference>
<sequence>ANPSAKPVASFSALFNARQLDNLLRCFCLLARLTTPASPAHRHALHAAHACVLRLFQVALPAGLTATREAAKTKVEEKPGGGGGKGGKGGKGGGKEKEELTSMIGFAGADRAAKSVIEPQKEKPKRKGGLDFVPQTTEDWATYDVPDELLEVFRRQDLMPAAGLGRHNIAKPTITLYYCRLLTEKLRNSGLSHLSLPVLALQDCLTRDLCKSRPANCLVHLTAMDVCLELNLHKGVEFHEFCAGELAPGVDELTENRKMLVQWRERRAQVRREEARARETLAELARELGRDPAELTAAAGAVHGGGGDAEDDSLAGGHLGEQLGELQLHTQWLEMARLLTEQAQYQTARLLLREVQLTASEIGDRRCLAGALQELGRLALREKQFGQAAQCVRQAQAMMQGWASEEDWFLSCQLLIEATAGDYTKKDALSRAKTEALRSIAVFEELGRQRSNKASLIDFLVGRLELLFGRLQIAWALDRLSQRLCSRGRAHRWLEVARRFLHCGLERLTNGRDFRHALECFQQLGTCQMEMSRLASDEEGKRQMLVDAASCFRAATRYAEAFVADAQTSGPPGDLRKVCPPAHRLAAAAKLSLADCLLQLLEIQVDEERTQAELQLAKSADTKAVEEFVQETPRLTESQSAWMSKVRLAFDLAVGQLQDAHSLSAPGGPLPTRAHSLALIGRALRLLASRLDPDSPAQWRLLDIDPSAWPAGDSGDTAAAAAAGTDAEVAEEAGEDKDSSATAVKTPPLVAAAAREREAKAARRTRQAWTAFQRSRDRLAQATEVLQQAQTVALHKDALDVASQASQELLECIGQFDLSIAWQQLTLHQSCETAKQLRRTLRLALRDSNLSETAALINQLDNLEAEAAFCNGLQSRVAAAARDTLRRISLAWRQSCVDHAHQDIGKSLPPFLGFLALQHSPDCRFVLRRDTSKERLERLLDEVRDFKSEVGTLVLKHEYQRSQAAKQKRMLEAITAGVDGERSGSANQLTEEHKADLELLQTWFARLVADTAEYIGPALHRFERLNRPSSATTVSTSRREQQQQQQPDDCLVLLIDPNLAELPLEALQQLHFDSLSGMSRDFSLQLVARRLFGSKHLLDEDGGAGGGTGDDEEDDDQRAAAVGGGGGGGAGGKAGKDKASKAISRIPGCAMPARSRARSSRWCARFLQDTWPHIRHVVDPYLDCAETEQWKPLDQFRAMMERPERAQQFTPRWLGVTGDDHAPSVGEYEVYLREGTGFIFYGMERFLAHVPPHAVASLGLTDCRLVALFDMAQTSQSFLRQSKIDVVKRSDQLRLEKPVETALLMTLAGVPALCCHQWASTLKENASRLGTFLADVLEGGKTVGQAVNFVYEPYKRANPEDAAAAASDEPAAPATGEAINGDAAAAAAECSMALQDAATATGADAGTAMTETPAGAAATDGFEADAAAANRTSFNMILYGLPNILVTLIDK</sequence>
<evidence type="ECO:0000313" key="4">
    <source>
        <dbReference type="WBParaSite" id="maker-uti_cns_0017223-snap-gene-0.2-mRNA-1"/>
    </source>
</evidence>
<accession>A0A1I8IW31</accession>
<dbReference type="PANTHER" id="PTHR15977:SF15">
    <property type="entry name" value="CILIA- AND FLAGELLA-ASSOCIATED PROTEIN 46"/>
    <property type="match status" value="1"/>
</dbReference>
<dbReference type="PANTHER" id="PTHR15977">
    <property type="entry name" value="CILIA- AND FLAGELLA-ASSOCIATED PROTEIN 46"/>
    <property type="match status" value="1"/>
</dbReference>
<dbReference type="GO" id="GO:0060294">
    <property type="term" value="P:cilium movement involved in cell motility"/>
    <property type="evidence" value="ECO:0007669"/>
    <property type="project" value="InterPro"/>
</dbReference>
<dbReference type="InterPro" id="IPR011990">
    <property type="entry name" value="TPR-like_helical_dom_sf"/>
</dbReference>
<keyword evidence="1" id="KW-0175">Coiled coil</keyword>
<dbReference type="GO" id="GO:0035082">
    <property type="term" value="P:axoneme assembly"/>
    <property type="evidence" value="ECO:0007669"/>
    <property type="project" value="InterPro"/>
</dbReference>
<feature type="compositionally biased region" description="Low complexity" evidence="2">
    <location>
        <begin position="712"/>
        <end position="727"/>
    </location>
</feature>
<organism evidence="3 4">
    <name type="scientific">Macrostomum lignano</name>
    <dbReference type="NCBI Taxonomy" id="282301"/>
    <lineage>
        <taxon>Eukaryota</taxon>
        <taxon>Metazoa</taxon>
        <taxon>Spiralia</taxon>
        <taxon>Lophotrochozoa</taxon>
        <taxon>Platyhelminthes</taxon>
        <taxon>Rhabditophora</taxon>
        <taxon>Macrostomorpha</taxon>
        <taxon>Macrostomida</taxon>
        <taxon>Macrostomidae</taxon>
        <taxon>Macrostomum</taxon>
    </lineage>
</organism>